<dbReference type="AlphaFoldDB" id="A0A3B1BIK7"/>
<dbReference type="InterPro" id="IPR011249">
    <property type="entry name" value="Metalloenz_LuxS/M16"/>
</dbReference>
<dbReference type="InterPro" id="IPR050361">
    <property type="entry name" value="MPP/UQCRC_Complex"/>
</dbReference>
<dbReference type="InterPro" id="IPR011765">
    <property type="entry name" value="Pept_M16_N"/>
</dbReference>
<evidence type="ECO:0000259" key="3">
    <source>
        <dbReference type="Pfam" id="PF05193"/>
    </source>
</evidence>
<dbReference type="Pfam" id="PF00675">
    <property type="entry name" value="Peptidase_M16"/>
    <property type="match status" value="1"/>
</dbReference>
<dbReference type="Gene3D" id="3.30.830.10">
    <property type="entry name" value="Metalloenzyme, LuxS/M16 peptidase-like"/>
    <property type="match status" value="2"/>
</dbReference>
<dbReference type="Pfam" id="PF05193">
    <property type="entry name" value="Peptidase_M16_C"/>
    <property type="match status" value="1"/>
</dbReference>
<evidence type="ECO:0000313" key="4">
    <source>
        <dbReference type="EMBL" id="VAX18176.1"/>
    </source>
</evidence>
<evidence type="ECO:0000256" key="1">
    <source>
        <dbReference type="ARBA" id="ARBA00007261"/>
    </source>
</evidence>
<gene>
    <name evidence="4" type="ORF">MNBD_NITROSPINAE04-1534</name>
</gene>
<reference evidence="4" key="1">
    <citation type="submission" date="2018-06" db="EMBL/GenBank/DDBJ databases">
        <authorList>
            <person name="Zhirakovskaya E."/>
        </authorList>
    </citation>
    <scope>NUCLEOTIDE SEQUENCE</scope>
</reference>
<sequence>MSYIFREHLIKSEISPIIAALRSIEVNNENSYQKNVLDNGLRVLTIPMPTSRSVTVMMMVGVGSRYESASINGLSHFMEHMFFKGAETYPDAMAVASAIDAVGGSFNAFTGEEKVAYFVKLSMSKKQIAYDVLSDMILKSKFDQEEIDRERGVIVEEIRMYNDDPMSRVQMDFKLHFYGDQPVGWDIAGPEKVIHSLTRDDFLDYRSLHYASGNCVLVTAGAITHDENLQLAEKFFTFTQTGDKIKADPFVQKTSVRSSHNKKDIEQAHFVLGFPIPGDSHADQPALKVLTNILGGTMSSRLFYQIRERRGLAYYIRASRQSFTDAGSLQVSAGINVDKLEEAITCVMEEIRKMQEKGITPEELERGKENIKGSFDLSIENPMAVASYHASYETLYGKVKTPEEFVAEIDSVTLEMVNTAAASYLDPAKVKMTTLGPYESVDPFDKCLDS</sequence>
<proteinExistence type="inferred from homology"/>
<name>A0A3B1BIK7_9ZZZZ</name>
<feature type="domain" description="Peptidase M16 N-terminal" evidence="2">
    <location>
        <begin position="42"/>
        <end position="190"/>
    </location>
</feature>
<dbReference type="InterPro" id="IPR007863">
    <property type="entry name" value="Peptidase_M16_C"/>
</dbReference>
<accession>A0A3B1BIK7</accession>
<dbReference type="PANTHER" id="PTHR11851:SF49">
    <property type="entry name" value="MITOCHONDRIAL-PROCESSING PEPTIDASE SUBUNIT ALPHA"/>
    <property type="match status" value="1"/>
</dbReference>
<comment type="similarity">
    <text evidence="1">Belongs to the peptidase M16 family.</text>
</comment>
<feature type="domain" description="Peptidase M16 C-terminal" evidence="3">
    <location>
        <begin position="196"/>
        <end position="370"/>
    </location>
</feature>
<dbReference type="SUPFAM" id="SSF63411">
    <property type="entry name" value="LuxS/MPP-like metallohydrolase"/>
    <property type="match status" value="2"/>
</dbReference>
<evidence type="ECO:0000259" key="2">
    <source>
        <dbReference type="Pfam" id="PF00675"/>
    </source>
</evidence>
<dbReference type="GO" id="GO:0046872">
    <property type="term" value="F:metal ion binding"/>
    <property type="evidence" value="ECO:0007669"/>
    <property type="project" value="InterPro"/>
</dbReference>
<organism evidence="4">
    <name type="scientific">hydrothermal vent metagenome</name>
    <dbReference type="NCBI Taxonomy" id="652676"/>
    <lineage>
        <taxon>unclassified sequences</taxon>
        <taxon>metagenomes</taxon>
        <taxon>ecological metagenomes</taxon>
    </lineage>
</organism>
<dbReference type="PANTHER" id="PTHR11851">
    <property type="entry name" value="METALLOPROTEASE"/>
    <property type="match status" value="1"/>
</dbReference>
<protein>
    <submittedName>
        <fullName evidence="4">FIG007959: peptidase, M16 family</fullName>
    </submittedName>
</protein>
<dbReference type="EMBL" id="UOGA01000117">
    <property type="protein sequence ID" value="VAX18176.1"/>
    <property type="molecule type" value="Genomic_DNA"/>
</dbReference>